<dbReference type="GO" id="GO:0051539">
    <property type="term" value="F:4 iron, 4 sulfur cluster binding"/>
    <property type="evidence" value="ECO:0007669"/>
    <property type="project" value="UniProtKB-KW"/>
</dbReference>
<dbReference type="GO" id="GO:0044689">
    <property type="term" value="F:7,8-didemethyl-8-hydroxy-5-deazariboflavin synthase activity"/>
    <property type="evidence" value="ECO:0007669"/>
    <property type="project" value="TreeGrafter"/>
</dbReference>
<dbReference type="SMART" id="SM00729">
    <property type="entry name" value="Elp3"/>
    <property type="match status" value="1"/>
</dbReference>
<keyword evidence="2 6" id="KW-0949">S-adenosyl-L-methionine</keyword>
<evidence type="ECO:0000256" key="4">
    <source>
        <dbReference type="ARBA" id="ARBA00023004"/>
    </source>
</evidence>
<dbReference type="InterPro" id="IPR020050">
    <property type="entry name" value="FO_synthase_su2"/>
</dbReference>
<evidence type="ECO:0000256" key="5">
    <source>
        <dbReference type="ARBA" id="ARBA00023014"/>
    </source>
</evidence>
<dbReference type="EC" id="1.21.98.1" evidence="6"/>
<dbReference type="EMBL" id="DROK01000056">
    <property type="protein sequence ID" value="HHI96596.1"/>
    <property type="molecule type" value="Genomic_DNA"/>
</dbReference>
<evidence type="ECO:0000256" key="6">
    <source>
        <dbReference type="HAMAP-Rule" id="MF_00992"/>
    </source>
</evidence>
<feature type="domain" description="Radical SAM core" evidence="9">
    <location>
        <begin position="49"/>
        <end position="281"/>
    </location>
</feature>
<proteinExistence type="inferred from homology"/>
<dbReference type="Pfam" id="PF19288">
    <property type="entry name" value="CofH_C"/>
    <property type="match status" value="1"/>
</dbReference>
<dbReference type="PROSITE" id="PS51918">
    <property type="entry name" value="RADICAL_SAM"/>
    <property type="match status" value="1"/>
</dbReference>
<evidence type="ECO:0000256" key="2">
    <source>
        <dbReference type="ARBA" id="ARBA00022691"/>
    </source>
</evidence>
<comment type="caution">
    <text evidence="10">The sequence shown here is derived from an EMBL/GenBank/DDBJ whole genome shotgun (WGS) entry which is preliminary data.</text>
</comment>
<feature type="binding site" evidence="6 7">
    <location>
        <position position="63"/>
    </location>
    <ligand>
        <name>[4Fe-4S] cluster</name>
        <dbReference type="ChEBI" id="CHEBI:49883"/>
        <note>4Fe-4S-S-AdoMet</note>
    </ligand>
</feature>
<protein>
    <recommendedName>
        <fullName evidence="6">Cyclic dehypoxanthine futalosine synthase</fullName>
        <shortName evidence="6">Cyclic DHFL synthase</shortName>
        <ecNumber evidence="6">1.21.98.1</ecNumber>
    </recommendedName>
    <alternativeName>
        <fullName evidence="6">Dehypoxanthine futalosine cyclase</fullName>
        <shortName evidence="6">DHFL cyclase</shortName>
    </alternativeName>
    <alternativeName>
        <fullName evidence="6">Menaquinone biosynthetic enzyme MqnC</fullName>
    </alternativeName>
</protein>
<keyword evidence="6" id="KW-0560">Oxidoreductase</keyword>
<dbReference type="SFLD" id="SFLDS00029">
    <property type="entry name" value="Radical_SAM"/>
    <property type="match status" value="2"/>
</dbReference>
<keyword evidence="1 6" id="KW-0004">4Fe-4S</keyword>
<dbReference type="SFLD" id="SFLDF00342">
    <property type="entry name" value="cyclic_dehypoxanthine_futalosi"/>
    <property type="match status" value="1"/>
</dbReference>
<dbReference type="SFLD" id="SFLDG01082">
    <property type="entry name" value="B12-binding_domain_containing"/>
    <property type="match status" value="1"/>
</dbReference>
<comment type="catalytic activity">
    <reaction evidence="6">
        <text>dehypoxanthine futalosine + S-adenosyl-L-methionine = cyclic dehypoxanthinylfutalosinate + 5'-deoxyadenosine + L-methionine + H(+)</text>
        <dbReference type="Rhea" id="RHEA:33083"/>
        <dbReference type="ChEBI" id="CHEBI:15378"/>
        <dbReference type="ChEBI" id="CHEBI:17319"/>
        <dbReference type="ChEBI" id="CHEBI:57844"/>
        <dbReference type="ChEBI" id="CHEBI:58864"/>
        <dbReference type="ChEBI" id="CHEBI:59789"/>
        <dbReference type="ChEBI" id="CHEBI:64270"/>
        <dbReference type="EC" id="1.21.98.1"/>
    </reaction>
</comment>
<dbReference type="InterPro" id="IPR013785">
    <property type="entry name" value="Aldolase_TIM"/>
</dbReference>
<feature type="binding site" evidence="8">
    <location>
        <position position="175"/>
    </location>
    <ligand>
        <name>S-adenosyl-L-methionine</name>
        <dbReference type="ChEBI" id="CHEBI:59789"/>
    </ligand>
</feature>
<gene>
    <name evidence="6 10" type="primary">mqnC</name>
    <name evidence="10" type="ORF">ENJ96_01955</name>
</gene>
<feature type="binding site" evidence="8">
    <location>
        <position position="308"/>
    </location>
    <ligand>
        <name>(3R)-3-methyl-D-ornithine</name>
        <dbReference type="ChEBI" id="CHEBI:64642"/>
    </ligand>
</feature>
<reference evidence="10" key="1">
    <citation type="journal article" date="2020" name="mSystems">
        <title>Genome- and Community-Level Interaction Insights into Carbon Utilization and Element Cycling Functions of Hydrothermarchaeota in Hydrothermal Sediment.</title>
        <authorList>
            <person name="Zhou Z."/>
            <person name="Liu Y."/>
            <person name="Xu W."/>
            <person name="Pan J."/>
            <person name="Luo Z.H."/>
            <person name="Li M."/>
        </authorList>
    </citation>
    <scope>NUCLEOTIDE SEQUENCE [LARGE SCALE GENOMIC DNA]</scope>
    <source>
        <strain evidence="10">HyVt-533</strain>
    </source>
</reference>
<dbReference type="GO" id="GO:0009234">
    <property type="term" value="P:menaquinone biosynthetic process"/>
    <property type="evidence" value="ECO:0007669"/>
    <property type="project" value="UniProtKB-UniRule"/>
</dbReference>
<evidence type="ECO:0000313" key="10">
    <source>
        <dbReference type="EMBL" id="HHI96596.1"/>
    </source>
</evidence>
<dbReference type="InterPro" id="IPR034405">
    <property type="entry name" value="F420"/>
</dbReference>
<evidence type="ECO:0000259" key="9">
    <source>
        <dbReference type="PROSITE" id="PS51918"/>
    </source>
</evidence>
<organism evidence="10">
    <name type="scientific">Thermodesulfatator atlanticus</name>
    <dbReference type="NCBI Taxonomy" id="501497"/>
    <lineage>
        <taxon>Bacteria</taxon>
        <taxon>Pseudomonadati</taxon>
        <taxon>Thermodesulfobacteriota</taxon>
        <taxon>Thermodesulfobacteria</taxon>
        <taxon>Thermodesulfobacteriales</taxon>
        <taxon>Thermodesulfatatoraceae</taxon>
        <taxon>Thermodesulfatator</taxon>
    </lineage>
</organism>
<dbReference type="Proteomes" id="UP000886101">
    <property type="component" value="Unassembled WGS sequence"/>
</dbReference>
<dbReference type="PANTHER" id="PTHR43076:SF1">
    <property type="entry name" value="LIPOYL SYNTHASE 2"/>
    <property type="match status" value="1"/>
</dbReference>
<dbReference type="AlphaFoldDB" id="A0A7V5U224"/>
<evidence type="ECO:0000256" key="8">
    <source>
        <dbReference type="PIRSR" id="PIRSR004762-2"/>
    </source>
</evidence>
<accession>A0A7V5U224</accession>
<keyword evidence="6" id="KW-0474">Menaquinone biosynthesis</keyword>
<dbReference type="SUPFAM" id="SSF102114">
    <property type="entry name" value="Radical SAM enzymes"/>
    <property type="match status" value="1"/>
</dbReference>
<name>A0A7V5U224_9BACT</name>
<dbReference type="HAMAP" id="MF_00992">
    <property type="entry name" value="MqnC"/>
    <property type="match status" value="1"/>
</dbReference>
<dbReference type="SFLD" id="SFLDF00343">
    <property type="entry name" value="aminofutalosine_synthase_(mqnE"/>
    <property type="match status" value="1"/>
</dbReference>
<comment type="function">
    <text evidence="6">Radical SAM enzyme that catalyzes the cyclization of dehypoxanthine futalosine (DHFL) into cyclic dehypoxanthine futalosine (CDHFL), a step in the biosynthesis of menaquinone (MK, vitamin K2).</text>
</comment>
<dbReference type="InterPro" id="IPR006638">
    <property type="entry name" value="Elp3/MiaA/NifB-like_rSAM"/>
</dbReference>
<dbReference type="SFLD" id="SFLDG01388">
    <property type="entry name" value="7_8-didemethyl-8-hydroxy-5-dea"/>
    <property type="match status" value="1"/>
</dbReference>
<feature type="binding site" evidence="6 7">
    <location>
        <position position="70"/>
    </location>
    <ligand>
        <name>[4Fe-4S] cluster</name>
        <dbReference type="ChEBI" id="CHEBI:49883"/>
        <note>4Fe-4S-S-AdoMet</note>
    </ligand>
</feature>
<comment type="cofactor">
    <cofactor evidence="6 7">
        <name>[4Fe-4S] cluster</name>
        <dbReference type="ChEBI" id="CHEBI:49883"/>
    </cofactor>
    <text evidence="6 7">Binds 1 [4Fe-4S] cluster. The cluster is coordinated with 3 cysteines and an exchangeable S-adenosyl-L-methionine.</text>
</comment>
<feature type="binding site" evidence="8">
    <location>
        <position position="139"/>
    </location>
    <ligand>
        <name>(3R)-3-methyl-D-ornithine</name>
        <dbReference type="ChEBI" id="CHEBI:64642"/>
    </ligand>
</feature>
<dbReference type="NCBIfam" id="TIGR03699">
    <property type="entry name" value="menaquin_MqnC"/>
    <property type="match status" value="1"/>
</dbReference>
<dbReference type="CDD" id="cd01335">
    <property type="entry name" value="Radical_SAM"/>
    <property type="match status" value="1"/>
</dbReference>
<keyword evidence="3 6" id="KW-0479">Metal-binding</keyword>
<dbReference type="InterPro" id="IPR045567">
    <property type="entry name" value="CofH/MnqC-like_C"/>
</dbReference>
<dbReference type="PANTHER" id="PTHR43076">
    <property type="entry name" value="FO SYNTHASE (COFH)"/>
    <property type="match status" value="1"/>
</dbReference>
<dbReference type="InterPro" id="IPR007197">
    <property type="entry name" value="rSAM"/>
</dbReference>
<comment type="pathway">
    <text evidence="6">Quinol/quinone metabolism; menaquinone biosynthesis.</text>
</comment>
<feature type="binding site" evidence="8">
    <location>
        <position position="69"/>
    </location>
    <ligand>
        <name>S-adenosyl-L-methionine</name>
        <dbReference type="ChEBI" id="CHEBI:59789"/>
    </ligand>
</feature>
<dbReference type="InterPro" id="IPR022431">
    <property type="entry name" value="Cyclic_DHFL_synthase_mqnC"/>
</dbReference>
<evidence type="ECO:0000256" key="3">
    <source>
        <dbReference type="ARBA" id="ARBA00022723"/>
    </source>
</evidence>
<evidence type="ECO:0000256" key="1">
    <source>
        <dbReference type="ARBA" id="ARBA00022485"/>
    </source>
</evidence>
<dbReference type="NCBIfam" id="TIGR00423">
    <property type="entry name" value="CofH family radical SAM protein"/>
    <property type="match status" value="1"/>
</dbReference>
<dbReference type="GO" id="GO:0016765">
    <property type="term" value="F:transferase activity, transferring alkyl or aryl (other than methyl) groups"/>
    <property type="evidence" value="ECO:0007669"/>
    <property type="project" value="InterPro"/>
</dbReference>
<keyword evidence="4 6" id="KW-0408">Iron</keyword>
<evidence type="ECO:0000256" key="7">
    <source>
        <dbReference type="PIRSR" id="PIRSR004762-1"/>
    </source>
</evidence>
<dbReference type="SFLD" id="SFLDG01389">
    <property type="entry name" value="menaquinone_synthsis_involved"/>
    <property type="match status" value="2"/>
</dbReference>
<dbReference type="GO" id="GO:0046992">
    <property type="term" value="F:oxidoreductase activity, acting on X-H and Y-H to form an X-Y bond"/>
    <property type="evidence" value="ECO:0007669"/>
    <property type="project" value="UniProtKB-UniRule"/>
</dbReference>
<dbReference type="GO" id="GO:0005506">
    <property type="term" value="F:iron ion binding"/>
    <property type="evidence" value="ECO:0007669"/>
    <property type="project" value="UniProtKB-UniRule"/>
</dbReference>
<dbReference type="Gene3D" id="3.20.20.70">
    <property type="entry name" value="Aldolase class I"/>
    <property type="match status" value="1"/>
</dbReference>
<dbReference type="Pfam" id="PF04055">
    <property type="entry name" value="Radical_SAM"/>
    <property type="match status" value="1"/>
</dbReference>
<sequence length="353" mass="40342">MLKHIFDKIEKGKRLTPDEAVVLWEKADFFELGSWARLVRFRLHPERIVTYIIDRNINYTNVCVSGCKFCAYYRKPGDPRGYVLSQEELHRKIEETLALGGTQILLQGGLHPELPFSFYEDMLREIKERFPQIHIHGFSPPEIVHFARLAGLSIKEVLERLKAAGLSSIPGGGAEILVDRVRQKISPHKCSAEEWLEVMRTAHQLGLKTTATMMFGHIETFRERIEHLEKIRQLQDETGGFTAFIPWPFQPGHTELKVPKVLPVEYLKMLALSRLYLDNIPNLQASWVTQGPKVAQIALEFGANDFGSTMIEENVVAAAGVTHRLSVAEIEKIIRDAGYEPRRRRMDYSLIEG</sequence>
<dbReference type="SFLD" id="SFLDG01064">
    <property type="entry name" value="F420__menaquinone_cofactor_bio"/>
    <property type="match status" value="2"/>
</dbReference>
<dbReference type="PIRSF" id="PIRSF004762">
    <property type="entry name" value="CHP00423"/>
    <property type="match status" value="1"/>
</dbReference>
<feature type="binding site" evidence="6 7">
    <location>
        <position position="67"/>
    </location>
    <ligand>
        <name>[4Fe-4S] cluster</name>
        <dbReference type="ChEBI" id="CHEBI:49883"/>
        <note>4Fe-4S-S-AdoMet</note>
    </ligand>
</feature>
<comment type="similarity">
    <text evidence="6">Belongs to the radical SAM superfamily. MqnC family.</text>
</comment>
<keyword evidence="5 6" id="KW-0411">Iron-sulfur</keyword>
<dbReference type="InterPro" id="IPR058240">
    <property type="entry name" value="rSAM_sf"/>
</dbReference>
<feature type="binding site" evidence="8">
    <location>
        <position position="286"/>
    </location>
    <ligand>
        <name>(3R)-3-methyl-D-ornithine</name>
        <dbReference type="ChEBI" id="CHEBI:64642"/>
    </ligand>
</feature>
<dbReference type="UniPathway" id="UPA00079"/>